<evidence type="ECO:0000256" key="2">
    <source>
        <dbReference type="ARBA" id="ARBA00022741"/>
    </source>
</evidence>
<dbReference type="InterPro" id="IPR015413">
    <property type="entry name" value="Methionyl/Leucyl_tRNA_Synth"/>
</dbReference>
<dbReference type="GO" id="GO:0006431">
    <property type="term" value="P:methionyl-tRNA aminoacylation"/>
    <property type="evidence" value="ECO:0007669"/>
    <property type="project" value="TreeGrafter"/>
</dbReference>
<comment type="caution">
    <text evidence="9">The sequence shown here is derived from an EMBL/GenBank/DDBJ whole genome shotgun (WGS) entry which is preliminary data.</text>
</comment>
<dbReference type="PANTHER" id="PTHR43326">
    <property type="entry name" value="METHIONYL-TRNA SYNTHETASE"/>
    <property type="match status" value="1"/>
</dbReference>
<evidence type="ECO:0000256" key="3">
    <source>
        <dbReference type="ARBA" id="ARBA00022840"/>
    </source>
</evidence>
<evidence type="ECO:0000256" key="5">
    <source>
        <dbReference type="ARBA" id="ARBA00023146"/>
    </source>
</evidence>
<dbReference type="PANTHER" id="PTHR43326:SF1">
    <property type="entry name" value="METHIONINE--TRNA LIGASE, MITOCHONDRIAL"/>
    <property type="match status" value="1"/>
</dbReference>
<keyword evidence="10" id="KW-1185">Reference proteome</keyword>
<reference evidence="9" key="1">
    <citation type="journal article" date="2023" name="G3 (Bethesda)">
        <title>Whole genome assemblies of Zophobas morio and Tenebrio molitor.</title>
        <authorList>
            <person name="Kaur S."/>
            <person name="Stinson S.A."/>
            <person name="diCenzo G.C."/>
        </authorList>
    </citation>
    <scope>NUCLEOTIDE SEQUENCE</scope>
    <source>
        <strain evidence="9">QUZm001</strain>
    </source>
</reference>
<dbReference type="InterPro" id="IPR009080">
    <property type="entry name" value="tRNAsynth_Ia_anticodon-bd"/>
</dbReference>
<accession>A0AA38LY24</accession>
<keyword evidence="5" id="KW-0030">Aminoacyl-tRNA synthetase</keyword>
<gene>
    <name evidence="9" type="ORF">Zmor_012285</name>
</gene>
<organism evidence="9 10">
    <name type="scientific">Zophobas morio</name>
    <dbReference type="NCBI Taxonomy" id="2755281"/>
    <lineage>
        <taxon>Eukaryota</taxon>
        <taxon>Metazoa</taxon>
        <taxon>Ecdysozoa</taxon>
        <taxon>Arthropoda</taxon>
        <taxon>Hexapoda</taxon>
        <taxon>Insecta</taxon>
        <taxon>Pterygota</taxon>
        <taxon>Neoptera</taxon>
        <taxon>Endopterygota</taxon>
        <taxon>Coleoptera</taxon>
        <taxon>Polyphaga</taxon>
        <taxon>Cucujiformia</taxon>
        <taxon>Tenebrionidae</taxon>
        <taxon>Zophobas</taxon>
    </lineage>
</organism>
<keyword evidence="2" id="KW-0547">Nucleotide-binding</keyword>
<dbReference type="GO" id="GO:0005524">
    <property type="term" value="F:ATP binding"/>
    <property type="evidence" value="ECO:0007669"/>
    <property type="project" value="UniProtKB-KW"/>
</dbReference>
<dbReference type="Gene3D" id="1.10.730.10">
    <property type="entry name" value="Isoleucyl-tRNA Synthetase, Domain 1"/>
    <property type="match status" value="1"/>
</dbReference>
<evidence type="ECO:0000313" key="9">
    <source>
        <dbReference type="EMBL" id="KAJ3615812.1"/>
    </source>
</evidence>
<keyword evidence="1" id="KW-0436">Ligase</keyword>
<dbReference type="Gene3D" id="3.40.50.620">
    <property type="entry name" value="HUPs"/>
    <property type="match status" value="1"/>
</dbReference>
<evidence type="ECO:0000259" key="8">
    <source>
        <dbReference type="Pfam" id="PF09334"/>
    </source>
</evidence>
<keyword evidence="3" id="KW-0067">ATP-binding</keyword>
<dbReference type="EMBL" id="JALNTZ010003886">
    <property type="protein sequence ID" value="KAJ3615812.1"/>
    <property type="molecule type" value="Genomic_DNA"/>
</dbReference>
<evidence type="ECO:0000313" key="10">
    <source>
        <dbReference type="Proteomes" id="UP001168821"/>
    </source>
</evidence>
<sequence length="128" mass="14444">MSKSIGNVVSPVDIINTYGSDALRFYVAYNLPTERDGNFSDELFKESFNINLANNFGNLLSRSSNMIMKYFDGELDIEADDSSEIIKSTYAAIEKYKKLMDEYKISEAVDVVSKLGQECNKLIEDTKP</sequence>
<evidence type="ECO:0000256" key="7">
    <source>
        <dbReference type="ARBA" id="ARBA00030331"/>
    </source>
</evidence>
<evidence type="ECO:0000256" key="1">
    <source>
        <dbReference type="ARBA" id="ARBA00022598"/>
    </source>
</evidence>
<dbReference type="InterPro" id="IPR023457">
    <property type="entry name" value="Met-tRNA_synth_2"/>
</dbReference>
<feature type="domain" description="Methionyl/Leucyl tRNA synthetase" evidence="8">
    <location>
        <begin position="1"/>
        <end position="63"/>
    </location>
</feature>
<dbReference type="GO" id="GO:0004825">
    <property type="term" value="F:methionine-tRNA ligase activity"/>
    <property type="evidence" value="ECO:0007669"/>
    <property type="project" value="InterPro"/>
</dbReference>
<keyword evidence="4" id="KW-0648">Protein biosynthesis</keyword>
<dbReference type="SUPFAM" id="SSF52374">
    <property type="entry name" value="Nucleotidylyl transferase"/>
    <property type="match status" value="1"/>
</dbReference>
<dbReference type="Pfam" id="PF09334">
    <property type="entry name" value="tRNA-synt_1g"/>
    <property type="match status" value="1"/>
</dbReference>
<dbReference type="AlphaFoldDB" id="A0AA38LY24"/>
<dbReference type="InterPro" id="IPR014729">
    <property type="entry name" value="Rossmann-like_a/b/a_fold"/>
</dbReference>
<dbReference type="SUPFAM" id="SSF47323">
    <property type="entry name" value="Anticodon-binding domain of a subclass of class I aminoacyl-tRNA synthetases"/>
    <property type="match status" value="1"/>
</dbReference>
<evidence type="ECO:0000256" key="4">
    <source>
        <dbReference type="ARBA" id="ARBA00022917"/>
    </source>
</evidence>
<evidence type="ECO:0000256" key="6">
    <source>
        <dbReference type="ARBA" id="ARBA00026124"/>
    </source>
</evidence>
<proteinExistence type="predicted"/>
<protein>
    <recommendedName>
        <fullName evidence="6">Methionine--tRNA ligase, mitochondrial</fullName>
    </recommendedName>
    <alternativeName>
        <fullName evidence="7">Mitochondrial methionyl-tRNA synthetase</fullName>
    </alternativeName>
</protein>
<dbReference type="Proteomes" id="UP001168821">
    <property type="component" value="Unassembled WGS sequence"/>
</dbReference>
<name>A0AA38LY24_9CUCU</name>